<dbReference type="EMBL" id="JMIR01000010">
    <property type="protein sequence ID" value="KEO83559.1"/>
    <property type="molecule type" value="Genomic_DNA"/>
</dbReference>
<dbReference type="Proteomes" id="UP000027931">
    <property type="component" value="Unassembled WGS sequence"/>
</dbReference>
<gene>
    <name evidence="2" type="ORF">EL26_09095</name>
</gene>
<protein>
    <recommendedName>
        <fullName evidence="1">Abortive phage infection protein C-terminal domain-containing protein</fullName>
    </recommendedName>
</protein>
<reference evidence="2 3" key="1">
    <citation type="journal article" date="2013" name="Int. J. Syst. Evol. Microbiol.">
        <title>Tumebacillus flagellatus sp. nov., an alpha-amylase/pullulanase-producing bacterium isolated from cassava wastewater.</title>
        <authorList>
            <person name="Wang Q."/>
            <person name="Xie N."/>
            <person name="Qin Y."/>
            <person name="Shen N."/>
            <person name="Zhu J."/>
            <person name="Mi H."/>
            <person name="Huang R."/>
        </authorList>
    </citation>
    <scope>NUCLEOTIDE SEQUENCE [LARGE SCALE GENOMIC DNA]</scope>
    <source>
        <strain evidence="2 3">GST4</strain>
    </source>
</reference>
<sequence length="585" mass="66187">MSCEFTYLKDFEARDDLNEYGDDALLLFALLMRYRIEDIYSVASDALVDGGNDKGCDLVYINQENGHVVIAQGYFCKKERLPEAAPENKAKILNTAISWLFARPIDELPKNIRPTATALRDAILSDQIKSIKIWYVHNLNESKNVMEELKTVEHTALNALHKNFPGSEIEIEAEEVGNKTLEDWYTDLVANILVTDSFSIEVPGGYRLDKTSWSAFVTAVPAQWLHEIYSTYKDKLFSANVREYLGSRRSDKNINHRIKTTASSNPENFWVYNNGLTVLVHSFDNLRNENGKSFLDITGISIVNGAQTTGSLGSLTKAPSSEVMVPVRFVMCKNADTIQGIIKYNNSQNKVEASDFRSNDAIQRRLREEFEKIPNATYLGGRRGNNDDAIRRPQNLIPSDSVAMALTAFHGDPIVAYNQKSKIWMENNLYQNVFNDSTTAEHAVFVYSLLRSIENKKKNLIARNNAGLLKDTEKQHLEFLRYRGSAYLLLYAISYCLEVVLNKPVPNKFRLSFGTKVPPETAVKHWDLVVSFTLPFANKLKVAVENSLKNRETVRKATVDFRSMVEVIATATPDIFENFAKKVQG</sequence>
<dbReference type="AlphaFoldDB" id="A0A074LR43"/>
<dbReference type="Pfam" id="PF10592">
    <property type="entry name" value="AIPR"/>
    <property type="match status" value="1"/>
</dbReference>
<comment type="caution">
    <text evidence="2">The sequence shown here is derived from an EMBL/GenBank/DDBJ whole genome shotgun (WGS) entry which is preliminary data.</text>
</comment>
<organism evidence="2 3">
    <name type="scientific">Tumebacillus flagellatus</name>
    <dbReference type="NCBI Taxonomy" id="1157490"/>
    <lineage>
        <taxon>Bacteria</taxon>
        <taxon>Bacillati</taxon>
        <taxon>Bacillota</taxon>
        <taxon>Bacilli</taxon>
        <taxon>Bacillales</taxon>
        <taxon>Alicyclobacillaceae</taxon>
        <taxon>Tumebacillus</taxon>
    </lineage>
</organism>
<proteinExistence type="predicted"/>
<dbReference type="OrthoDB" id="9806213at2"/>
<dbReference type="eggNOG" id="ENOG5030KIJ">
    <property type="taxonomic scope" value="Bacteria"/>
</dbReference>
<accession>A0A074LR43</accession>
<name>A0A074LR43_9BACL</name>
<feature type="domain" description="Abortive phage infection protein C-terminal" evidence="1">
    <location>
        <begin position="237"/>
        <end position="501"/>
    </location>
</feature>
<keyword evidence="3" id="KW-1185">Reference proteome</keyword>
<dbReference type="STRING" id="1157490.EL26_09095"/>
<dbReference type="RefSeq" id="WP_052036154.1">
    <property type="nucleotide sequence ID" value="NZ_JMIR01000010.1"/>
</dbReference>
<evidence type="ECO:0000313" key="2">
    <source>
        <dbReference type="EMBL" id="KEO83559.1"/>
    </source>
</evidence>
<dbReference type="InterPro" id="IPR018891">
    <property type="entry name" value="AIPR_C"/>
</dbReference>
<evidence type="ECO:0000313" key="3">
    <source>
        <dbReference type="Proteomes" id="UP000027931"/>
    </source>
</evidence>
<evidence type="ECO:0000259" key="1">
    <source>
        <dbReference type="Pfam" id="PF10592"/>
    </source>
</evidence>